<organism evidence="2 3">
    <name type="scientific">Ustilaginoidea virens</name>
    <name type="common">Rice false smut fungus</name>
    <name type="synonym">Villosiclava virens</name>
    <dbReference type="NCBI Taxonomy" id="1159556"/>
    <lineage>
        <taxon>Eukaryota</taxon>
        <taxon>Fungi</taxon>
        <taxon>Dikarya</taxon>
        <taxon>Ascomycota</taxon>
        <taxon>Pezizomycotina</taxon>
        <taxon>Sordariomycetes</taxon>
        <taxon>Hypocreomycetidae</taxon>
        <taxon>Hypocreales</taxon>
        <taxon>Clavicipitaceae</taxon>
        <taxon>Ustilaginoidea</taxon>
    </lineage>
</organism>
<gene>
    <name evidence="2" type="ORF">UVI_02019250</name>
</gene>
<sequence length="51" mass="5245">MPGSEPSSPSSAAPGPSMGAGPAGFGDNRGIKFQIRTGNARWTCTLQDRSH</sequence>
<feature type="region of interest" description="Disordered" evidence="1">
    <location>
        <begin position="1"/>
        <end position="31"/>
    </location>
</feature>
<dbReference type="Proteomes" id="UP000054053">
    <property type="component" value="Unassembled WGS sequence"/>
</dbReference>
<comment type="caution">
    <text evidence="2">The sequence shown here is derived from an EMBL/GenBank/DDBJ whole genome shotgun (WGS) entry which is preliminary data.</text>
</comment>
<dbReference type="AlphaFoldDB" id="A0A1B5KZY7"/>
<dbReference type="EMBL" id="BBTG02000007">
    <property type="protein sequence ID" value="GAO15659.1"/>
    <property type="molecule type" value="Genomic_DNA"/>
</dbReference>
<evidence type="ECO:0000313" key="2">
    <source>
        <dbReference type="EMBL" id="GAO15659.1"/>
    </source>
</evidence>
<evidence type="ECO:0000313" key="3">
    <source>
        <dbReference type="Proteomes" id="UP000054053"/>
    </source>
</evidence>
<proteinExistence type="predicted"/>
<feature type="compositionally biased region" description="Low complexity" evidence="1">
    <location>
        <begin position="1"/>
        <end position="20"/>
    </location>
</feature>
<accession>A0A1B5KZY7</accession>
<reference evidence="3" key="1">
    <citation type="journal article" date="2016" name="Genome Announc.">
        <title>Genome sequence of Ustilaginoidea virens IPU010, a rice pathogenic fungus causing false smut.</title>
        <authorList>
            <person name="Kumagai T."/>
            <person name="Ishii T."/>
            <person name="Terai G."/>
            <person name="Umemura M."/>
            <person name="Machida M."/>
            <person name="Asai K."/>
        </authorList>
    </citation>
    <scope>NUCLEOTIDE SEQUENCE [LARGE SCALE GENOMIC DNA]</scope>
    <source>
        <strain evidence="3">IPU010</strain>
    </source>
</reference>
<evidence type="ECO:0000256" key="1">
    <source>
        <dbReference type="SAM" id="MobiDB-lite"/>
    </source>
</evidence>
<name>A0A1B5KZY7_USTVR</name>
<protein>
    <submittedName>
        <fullName evidence="2">Uncharacterized protein</fullName>
    </submittedName>
</protein>